<evidence type="ECO:0000313" key="4">
    <source>
        <dbReference type="Proteomes" id="UP000292702"/>
    </source>
</evidence>
<sequence length="648" mass="73880">MALDLRRSKRRKTTAEPPVAKVEDVKSEAEEVKIPVKSPAVQPRAVRNRRGSLADLPKMPLDIIFEVLAYMSPRDLLYLSRTTKDFRELLLSRTSERFWKMARRNVESLPGCPSALSEPATIAANEAKTLAPEIPVNTLESGVLRSFHSKPYHWIARFLRTDVAAFRKMWLDSDKDQRDELVQRRVASLKELTSTAFKKQMQEWFIGRKTSRADEIAELKRMRQDAIFARLEGLGWKDEIKHVIQDAQSLARFQAIPGVRDAKELTERSWTRLEQPLIDFFTSHQRKRIYEELKVRIEPRLQSLHRVVGILNTKALGYFPLSRHFAMLPPIRDIIDGQADETITMETFAKLDMPQIVADWKKAATAELIVLINSNTTVQLPEDADLGTLALGMFHRCVDKHCGRSFRTYPAVLSDECDFRLNRPKMDQSSDNFEAITFDTLTAFGHEYEPWVYKAMHGIIEALGCDPLAASPHDLDDLTTRLICASVDCKSGDHVSGVQTVYTWRSAISHASSNLKGKALFMLADEVVSPEEYQLVYRLEQVNEAAAAKQVNDARKWDCKHCPNQSYIDDRSYAEHHVRNSHGIENPTLDDVYLRPSARALGFSMDPVYLLSPELSPREILLLPQHIRNAIQRDSAETRPRDLNDGGH</sequence>
<dbReference type="InterPro" id="IPR036047">
    <property type="entry name" value="F-box-like_dom_sf"/>
</dbReference>
<organism evidence="3 4">
    <name type="scientific">Steccherinum ochraceum</name>
    <dbReference type="NCBI Taxonomy" id="92696"/>
    <lineage>
        <taxon>Eukaryota</taxon>
        <taxon>Fungi</taxon>
        <taxon>Dikarya</taxon>
        <taxon>Basidiomycota</taxon>
        <taxon>Agaricomycotina</taxon>
        <taxon>Agaricomycetes</taxon>
        <taxon>Polyporales</taxon>
        <taxon>Steccherinaceae</taxon>
        <taxon>Steccherinum</taxon>
    </lineage>
</organism>
<dbReference type="OrthoDB" id="2322499at2759"/>
<comment type="caution">
    <text evidence="3">The sequence shown here is derived from an EMBL/GenBank/DDBJ whole genome shotgun (WGS) entry which is preliminary data.</text>
</comment>
<accession>A0A4R0RQH0</accession>
<feature type="region of interest" description="Disordered" evidence="1">
    <location>
        <begin position="1"/>
        <end position="26"/>
    </location>
</feature>
<dbReference type="InterPro" id="IPR001810">
    <property type="entry name" value="F-box_dom"/>
</dbReference>
<protein>
    <recommendedName>
        <fullName evidence="2">F-box domain-containing protein</fullName>
    </recommendedName>
</protein>
<dbReference type="PROSITE" id="PS50181">
    <property type="entry name" value="FBOX"/>
    <property type="match status" value="1"/>
</dbReference>
<feature type="domain" description="F-box" evidence="2">
    <location>
        <begin position="53"/>
        <end position="102"/>
    </location>
</feature>
<dbReference type="Pfam" id="PF00646">
    <property type="entry name" value="F-box"/>
    <property type="match status" value="1"/>
</dbReference>
<evidence type="ECO:0000256" key="1">
    <source>
        <dbReference type="SAM" id="MobiDB-lite"/>
    </source>
</evidence>
<name>A0A4R0RQH0_9APHY</name>
<dbReference type="AlphaFoldDB" id="A0A4R0RQH0"/>
<evidence type="ECO:0000313" key="3">
    <source>
        <dbReference type="EMBL" id="TCD71140.1"/>
    </source>
</evidence>
<dbReference type="EMBL" id="RWJN01000009">
    <property type="protein sequence ID" value="TCD71140.1"/>
    <property type="molecule type" value="Genomic_DNA"/>
</dbReference>
<proteinExistence type="predicted"/>
<gene>
    <name evidence="3" type="ORF">EIP91_012088</name>
</gene>
<dbReference type="SMART" id="SM00256">
    <property type="entry name" value="FBOX"/>
    <property type="match status" value="1"/>
</dbReference>
<reference evidence="3 4" key="1">
    <citation type="submission" date="2018-11" db="EMBL/GenBank/DDBJ databases">
        <title>Genome assembly of Steccherinum ochraceum LE-BIN_3174, the white-rot fungus of the Steccherinaceae family (The Residual Polyporoid clade, Polyporales, Basidiomycota).</title>
        <authorList>
            <person name="Fedorova T.V."/>
            <person name="Glazunova O.A."/>
            <person name="Landesman E.O."/>
            <person name="Moiseenko K.V."/>
            <person name="Psurtseva N.V."/>
            <person name="Savinova O.S."/>
            <person name="Shakhova N.V."/>
            <person name="Tyazhelova T.V."/>
            <person name="Vasina D.V."/>
        </authorList>
    </citation>
    <scope>NUCLEOTIDE SEQUENCE [LARGE SCALE GENOMIC DNA]</scope>
    <source>
        <strain evidence="3 4">LE-BIN_3174</strain>
    </source>
</reference>
<dbReference type="CDD" id="cd09917">
    <property type="entry name" value="F-box_SF"/>
    <property type="match status" value="1"/>
</dbReference>
<dbReference type="SUPFAM" id="SSF81383">
    <property type="entry name" value="F-box domain"/>
    <property type="match status" value="1"/>
</dbReference>
<keyword evidence="4" id="KW-1185">Reference proteome</keyword>
<evidence type="ECO:0000259" key="2">
    <source>
        <dbReference type="PROSITE" id="PS50181"/>
    </source>
</evidence>
<dbReference type="Proteomes" id="UP000292702">
    <property type="component" value="Unassembled WGS sequence"/>
</dbReference>